<feature type="transmembrane region" description="Helical" evidence="2">
    <location>
        <begin position="46"/>
        <end position="65"/>
    </location>
</feature>
<keyword evidence="2" id="KW-0812">Transmembrane</keyword>
<dbReference type="InterPro" id="IPR011990">
    <property type="entry name" value="TPR-like_helical_dom_sf"/>
</dbReference>
<evidence type="ECO:0000256" key="2">
    <source>
        <dbReference type="SAM" id="Phobius"/>
    </source>
</evidence>
<feature type="repeat" description="TPR" evidence="1">
    <location>
        <begin position="257"/>
        <end position="290"/>
    </location>
</feature>
<feature type="transmembrane region" description="Helical" evidence="2">
    <location>
        <begin position="366"/>
        <end position="385"/>
    </location>
</feature>
<organism evidence="3 4">
    <name type="scientific">Chloracidobacterium validum</name>
    <dbReference type="NCBI Taxonomy" id="2821543"/>
    <lineage>
        <taxon>Bacteria</taxon>
        <taxon>Pseudomonadati</taxon>
        <taxon>Acidobacteriota</taxon>
        <taxon>Terriglobia</taxon>
        <taxon>Terriglobales</taxon>
        <taxon>Acidobacteriaceae</taxon>
        <taxon>Chloracidobacterium</taxon>
    </lineage>
</organism>
<dbReference type="InterPro" id="IPR019734">
    <property type="entry name" value="TPR_rpt"/>
</dbReference>
<keyword evidence="2" id="KW-0472">Membrane</keyword>
<dbReference type="EMBL" id="CP072648">
    <property type="protein sequence ID" value="QUW02805.1"/>
    <property type="molecule type" value="Genomic_DNA"/>
</dbReference>
<name>A0ABX8BCJ5_9BACT</name>
<evidence type="ECO:0008006" key="5">
    <source>
        <dbReference type="Google" id="ProtNLM"/>
    </source>
</evidence>
<reference evidence="3 4" key="1">
    <citation type="submission" date="2021-03" db="EMBL/GenBank/DDBJ databases">
        <title>Genomic and phenotypic characterization of Chloracidobacterium isolates provides evidence for multiple species.</title>
        <authorList>
            <person name="Saini M.K."/>
            <person name="Costas A.M.G."/>
            <person name="Tank M."/>
            <person name="Bryant D.A."/>
        </authorList>
    </citation>
    <scope>NUCLEOTIDE SEQUENCE [LARGE SCALE GENOMIC DNA]</scope>
    <source>
        <strain evidence="3 4">BV2-C</strain>
    </source>
</reference>
<keyword evidence="2" id="KW-1133">Transmembrane helix</keyword>
<dbReference type="Gene3D" id="1.25.40.10">
    <property type="entry name" value="Tetratricopeptide repeat domain"/>
    <property type="match status" value="1"/>
</dbReference>
<keyword evidence="4" id="KW-1185">Reference proteome</keyword>
<keyword evidence="1" id="KW-0802">TPR repeat</keyword>
<feature type="transmembrane region" description="Helical" evidence="2">
    <location>
        <begin position="21"/>
        <end position="40"/>
    </location>
</feature>
<evidence type="ECO:0000313" key="4">
    <source>
        <dbReference type="Proteomes" id="UP000676506"/>
    </source>
</evidence>
<evidence type="ECO:0000313" key="3">
    <source>
        <dbReference type="EMBL" id="QUW02805.1"/>
    </source>
</evidence>
<dbReference type="RefSeq" id="WP_211428696.1">
    <property type="nucleotide sequence ID" value="NZ_CP072648.1"/>
</dbReference>
<feature type="transmembrane region" description="Helical" evidence="2">
    <location>
        <begin position="391"/>
        <end position="410"/>
    </location>
</feature>
<proteinExistence type="predicted"/>
<evidence type="ECO:0000256" key="1">
    <source>
        <dbReference type="PROSITE-ProRule" id="PRU00339"/>
    </source>
</evidence>
<accession>A0ABX8BCJ5</accession>
<dbReference type="SUPFAM" id="SSF48452">
    <property type="entry name" value="TPR-like"/>
    <property type="match status" value="1"/>
</dbReference>
<sequence length="426" mass="48141">MIDSNARRQPSYRIHTEQGRYYFAAGIALMLSSVAFRVGYSSAGVVLLVGFPLVLLVGRIEVLVFDGASLRRRGPYAWLQANLLGTTTQLPVAQLEIVITEVIHLPFSLTRYRFRTILAGAGFEAVIFSNTTNYQSFVTELFAVLDESKLDFHSTAWRRYGAPSPIASVAELLDDAHMAQVPSPLLRIAANHLTLIGQLKLALRYFGHAYGRDRGNPHLLCEMGYFFRRFALSEHPRWQLRAAACLRLAARLARHEPRLLERIGEAYCELFDFVRAERCFRRAIEIDRTLFRAYTGLAEIAFRDGQLARVAHYYYAAAHGVADAALRRRAQREARYYERLSQDDDYLEAEVRRITFLHHVRQMRTVAGYVFFLAWLVVGVAGRLSPDLQDGGLAIMGSSGLAWLGLSAGLRWRRKRADLPGTVPSD</sequence>
<dbReference type="Proteomes" id="UP000676506">
    <property type="component" value="Chromosome 1"/>
</dbReference>
<dbReference type="PROSITE" id="PS50005">
    <property type="entry name" value="TPR"/>
    <property type="match status" value="1"/>
</dbReference>
<gene>
    <name evidence="3" type="ORF">J8C06_10795</name>
</gene>
<protein>
    <recommendedName>
        <fullName evidence="5">Tetratricopeptide repeat protein</fullName>
    </recommendedName>
</protein>